<dbReference type="AlphaFoldDB" id="A0AAU9IGX5"/>
<dbReference type="EMBL" id="CAJZBQ010000009">
    <property type="protein sequence ID" value="CAG9312732.1"/>
    <property type="molecule type" value="Genomic_DNA"/>
</dbReference>
<gene>
    <name evidence="1" type="ORF">BSTOLATCC_MIC7528</name>
</gene>
<comment type="caution">
    <text evidence="1">The sequence shown here is derived from an EMBL/GenBank/DDBJ whole genome shotgun (WGS) entry which is preliminary data.</text>
</comment>
<protein>
    <submittedName>
        <fullName evidence="1">Uncharacterized protein</fullName>
    </submittedName>
</protein>
<proteinExistence type="predicted"/>
<keyword evidence="2" id="KW-1185">Reference proteome</keyword>
<evidence type="ECO:0000313" key="1">
    <source>
        <dbReference type="EMBL" id="CAG9312732.1"/>
    </source>
</evidence>
<dbReference type="Proteomes" id="UP001162131">
    <property type="component" value="Unassembled WGS sequence"/>
</dbReference>
<organism evidence="1 2">
    <name type="scientific">Blepharisma stoltei</name>
    <dbReference type="NCBI Taxonomy" id="1481888"/>
    <lineage>
        <taxon>Eukaryota</taxon>
        <taxon>Sar</taxon>
        <taxon>Alveolata</taxon>
        <taxon>Ciliophora</taxon>
        <taxon>Postciliodesmatophora</taxon>
        <taxon>Heterotrichea</taxon>
        <taxon>Heterotrichida</taxon>
        <taxon>Blepharismidae</taxon>
        <taxon>Blepharisma</taxon>
    </lineage>
</organism>
<evidence type="ECO:0000313" key="2">
    <source>
        <dbReference type="Proteomes" id="UP001162131"/>
    </source>
</evidence>
<name>A0AAU9IGX5_9CILI</name>
<sequence>MYFKRRANTQFINLAPEIPHSTRIFGLLYLFLLRNNAPKCENVSFTAGYPIRQLKEPIPIIIGVSVC</sequence>
<reference evidence="1" key="1">
    <citation type="submission" date="2021-09" db="EMBL/GenBank/DDBJ databases">
        <authorList>
            <consortium name="AG Swart"/>
            <person name="Singh M."/>
            <person name="Singh A."/>
            <person name="Seah K."/>
            <person name="Emmerich C."/>
        </authorList>
    </citation>
    <scope>NUCLEOTIDE SEQUENCE</scope>
    <source>
        <strain evidence="1">ATCC30299</strain>
    </source>
</reference>
<accession>A0AAU9IGX5</accession>